<dbReference type="Pfam" id="PF14398">
    <property type="entry name" value="ATPgrasp_YheCD"/>
    <property type="match status" value="1"/>
</dbReference>
<gene>
    <name evidence="1" type="ORF">CHR53_03490</name>
</gene>
<proteinExistence type="predicted"/>
<dbReference type="OrthoDB" id="7869153at2"/>
<dbReference type="STRING" id="1193713.GCA_001636315_03216"/>
<dbReference type="Proteomes" id="UP000282892">
    <property type="component" value="Chromosome"/>
</dbReference>
<dbReference type="InterPro" id="IPR026838">
    <property type="entry name" value="YheC/D"/>
</dbReference>
<dbReference type="Gene3D" id="3.30.470.20">
    <property type="entry name" value="ATP-grasp fold, B domain"/>
    <property type="match status" value="1"/>
</dbReference>
<dbReference type="SUPFAM" id="SSF56059">
    <property type="entry name" value="Glutathione synthetase ATP-binding domain-like"/>
    <property type="match status" value="1"/>
</dbReference>
<dbReference type="AlphaFoldDB" id="A0A3Q9QWF6"/>
<accession>A0A3Q9QWF6</accession>
<name>A0A3Q9QWF6_9BACI</name>
<dbReference type="KEGG" id="nmk:CHR53_03490"/>
<dbReference type="RefSeq" id="WP_066391387.1">
    <property type="nucleotide sequence ID" value="NZ_CP022572.1"/>
</dbReference>
<reference evidence="1 2" key="1">
    <citation type="submission" date="2017-07" db="EMBL/GenBank/DDBJ databases">
        <title>The complete genome sequence of Bacillus mesonae strain H20-5, an efficient strain improving plant abiotic stress resistance.</title>
        <authorList>
            <person name="Kim S.Y."/>
            <person name="Song H."/>
            <person name="Sang M.K."/>
            <person name="Weon H.-Y."/>
            <person name="Song J."/>
        </authorList>
    </citation>
    <scope>NUCLEOTIDE SEQUENCE [LARGE SCALE GENOMIC DNA]</scope>
    <source>
        <strain evidence="1 2">H20-5</strain>
    </source>
</reference>
<evidence type="ECO:0008006" key="3">
    <source>
        <dbReference type="Google" id="ProtNLM"/>
    </source>
</evidence>
<keyword evidence="2" id="KW-1185">Reference proteome</keyword>
<protein>
    <recommendedName>
        <fullName evidence="3">ATP-grasp domain-containing protein</fullName>
    </recommendedName>
</protein>
<sequence>MRVSYGKWTKHRLMSQDERLKDYLPETKYFSQESLWTMVEKHGQVMIKPCLGHKGYGVVQISALEDDQYELHKEFKKVILTGKEETYEYLKKNCIKRQRHFIVQQKIALAAINNDPFDIRVMIQRKRKSRDWVITGKLAKVAARNYVITNVAKAVLPVEEAISKSNIDNEQKQKTIAMLDEVSLLVVQHLASSYPRTRAFGLDVGIDSKGDIWIIEANISPSSSMFKFLKDGSYKTIIAYKRG</sequence>
<evidence type="ECO:0000313" key="1">
    <source>
        <dbReference type="EMBL" id="AZU60405.1"/>
    </source>
</evidence>
<evidence type="ECO:0000313" key="2">
    <source>
        <dbReference type="Proteomes" id="UP000282892"/>
    </source>
</evidence>
<organism evidence="1 2">
    <name type="scientific">Neobacillus mesonae</name>
    <dbReference type="NCBI Taxonomy" id="1193713"/>
    <lineage>
        <taxon>Bacteria</taxon>
        <taxon>Bacillati</taxon>
        <taxon>Bacillota</taxon>
        <taxon>Bacilli</taxon>
        <taxon>Bacillales</taxon>
        <taxon>Bacillaceae</taxon>
        <taxon>Neobacillus</taxon>
    </lineage>
</organism>
<dbReference type="EMBL" id="CP022572">
    <property type="protein sequence ID" value="AZU60405.1"/>
    <property type="molecule type" value="Genomic_DNA"/>
</dbReference>